<keyword evidence="2" id="KW-1185">Reference proteome</keyword>
<dbReference type="AlphaFoldDB" id="A0A1I7WWG4"/>
<evidence type="ECO:0000256" key="1">
    <source>
        <dbReference type="SAM" id="SignalP"/>
    </source>
</evidence>
<feature type="signal peptide" evidence="1">
    <location>
        <begin position="1"/>
        <end position="27"/>
    </location>
</feature>
<evidence type="ECO:0000313" key="3">
    <source>
        <dbReference type="WBParaSite" id="Hba_09524"/>
    </source>
</evidence>
<protein>
    <submittedName>
        <fullName evidence="3">Secreted protein</fullName>
    </submittedName>
</protein>
<accession>A0A1I7WWG4</accession>
<organism evidence="2 3">
    <name type="scientific">Heterorhabditis bacteriophora</name>
    <name type="common">Entomopathogenic nematode worm</name>
    <dbReference type="NCBI Taxonomy" id="37862"/>
    <lineage>
        <taxon>Eukaryota</taxon>
        <taxon>Metazoa</taxon>
        <taxon>Ecdysozoa</taxon>
        <taxon>Nematoda</taxon>
        <taxon>Chromadorea</taxon>
        <taxon>Rhabditida</taxon>
        <taxon>Rhabditina</taxon>
        <taxon>Rhabditomorpha</taxon>
        <taxon>Strongyloidea</taxon>
        <taxon>Heterorhabditidae</taxon>
        <taxon>Heterorhabditis</taxon>
    </lineage>
</organism>
<dbReference type="WBParaSite" id="Hba_09524">
    <property type="protein sequence ID" value="Hba_09524"/>
    <property type="gene ID" value="Hba_09524"/>
</dbReference>
<evidence type="ECO:0000313" key="2">
    <source>
        <dbReference type="Proteomes" id="UP000095283"/>
    </source>
</evidence>
<reference evidence="3" key="1">
    <citation type="submission" date="2016-11" db="UniProtKB">
        <authorList>
            <consortium name="WormBaseParasite"/>
        </authorList>
    </citation>
    <scope>IDENTIFICATION</scope>
</reference>
<dbReference type="Proteomes" id="UP000095283">
    <property type="component" value="Unplaced"/>
</dbReference>
<sequence>MDQQLHNYYSHSLLCPILFTLIRGATSGQVPIPPIFTPCTFPSPIYQPHKGRTMIANRGWLALKALK</sequence>
<feature type="chain" id="PRO_5009310842" evidence="1">
    <location>
        <begin position="28"/>
        <end position="67"/>
    </location>
</feature>
<name>A0A1I7WWG4_HETBA</name>
<proteinExistence type="predicted"/>
<keyword evidence="1" id="KW-0732">Signal</keyword>